<dbReference type="EMBL" id="LZDN01000039">
    <property type="protein sequence ID" value="OBX49468.1"/>
    <property type="molecule type" value="Genomic_DNA"/>
</dbReference>
<accession>A0A1B8PIE2</accession>
<dbReference type="AlphaFoldDB" id="A0A1B8PIE2"/>
<evidence type="ECO:0000259" key="1">
    <source>
        <dbReference type="PROSITE" id="PS51462"/>
    </source>
</evidence>
<dbReference type="Gene3D" id="3.90.79.10">
    <property type="entry name" value="Nucleoside Triphosphate Pyrophosphohydrolase"/>
    <property type="match status" value="1"/>
</dbReference>
<dbReference type="GO" id="GO:0003824">
    <property type="term" value="F:catalytic activity"/>
    <property type="evidence" value="ECO:0007669"/>
    <property type="project" value="UniProtKB-ARBA"/>
</dbReference>
<evidence type="ECO:0000313" key="2">
    <source>
        <dbReference type="EMBL" id="OBX49468.1"/>
    </source>
</evidence>
<evidence type="ECO:0000313" key="3">
    <source>
        <dbReference type="Proteomes" id="UP000092671"/>
    </source>
</evidence>
<comment type="caution">
    <text evidence="2">The sequence shown here is derived from an EMBL/GenBank/DDBJ whole genome shotgun (WGS) entry which is preliminary data.</text>
</comment>
<gene>
    <name evidence="2" type="ORF">A9Z60_03615</name>
</gene>
<feature type="domain" description="Nudix hydrolase" evidence="1">
    <location>
        <begin position="41"/>
        <end position="188"/>
    </location>
</feature>
<sequence length="191" mass="22005">MNPVMCITKANLHLTEGINKIELNPEDIHFINRNVVDSKLPNYHAIGTMLPQILPYIFVKCGDEYLTYARRGSETRLHGKRSMGFGGHIELSDLDDTPRWCIHATAERELKEELGLDEDIKLTDEYIYSDYDKVSQVHIGAIGFIELGDKSLIKPDELEILNPVWQTIDDIRARIDGYERWSQILVKHLDK</sequence>
<dbReference type="PROSITE" id="PS51462">
    <property type="entry name" value="NUDIX"/>
    <property type="match status" value="1"/>
</dbReference>
<dbReference type="SUPFAM" id="SSF55811">
    <property type="entry name" value="Nudix"/>
    <property type="match status" value="1"/>
</dbReference>
<dbReference type="InterPro" id="IPR000086">
    <property type="entry name" value="NUDIX_hydrolase_dom"/>
</dbReference>
<protein>
    <recommendedName>
        <fullName evidence="1">Nudix hydrolase domain-containing protein</fullName>
    </recommendedName>
</protein>
<proteinExistence type="predicted"/>
<dbReference type="Proteomes" id="UP000092671">
    <property type="component" value="Unassembled WGS sequence"/>
</dbReference>
<dbReference type="RefSeq" id="WP_066893703.1">
    <property type="nucleotide sequence ID" value="NZ_LZDN01000039.1"/>
</dbReference>
<dbReference type="InterPro" id="IPR015797">
    <property type="entry name" value="NUDIX_hydrolase-like_dom_sf"/>
</dbReference>
<dbReference type="OrthoDB" id="6398375at2"/>
<reference evidence="2 3" key="1">
    <citation type="submission" date="2016-06" db="EMBL/GenBank/DDBJ databases">
        <title>Draft genome of Moraxella nonliquefaciens CCUG 60284.</title>
        <authorList>
            <person name="Salva-Serra F."/>
            <person name="Engstrom-Jakobsson H."/>
            <person name="Thorell K."/>
            <person name="Gonzales-Siles L."/>
            <person name="Karlsson R."/>
            <person name="Boulund F."/>
            <person name="Engstrand L."/>
            <person name="Kristiansson E."/>
            <person name="Moore E."/>
        </authorList>
    </citation>
    <scope>NUCLEOTIDE SEQUENCE [LARGE SCALE GENOMIC DNA]</scope>
    <source>
        <strain evidence="2 3">CCUG 60284</strain>
    </source>
</reference>
<organism evidence="2 3">
    <name type="scientific">Moraxella nonliquefaciens</name>
    <dbReference type="NCBI Taxonomy" id="478"/>
    <lineage>
        <taxon>Bacteria</taxon>
        <taxon>Pseudomonadati</taxon>
        <taxon>Pseudomonadota</taxon>
        <taxon>Gammaproteobacteria</taxon>
        <taxon>Moraxellales</taxon>
        <taxon>Moraxellaceae</taxon>
        <taxon>Moraxella</taxon>
    </lineage>
</organism>
<name>A0A1B8PIE2_MORNO</name>